<sequence>MGRLVSLSSFRENEKMKVLHIDAEKHWRGGQQQAVYLYEGMLKSDYKCGFVCCPGSQLQQYFEKKRLPYHCLMFRGESDIISAFNLARLCRRYSYNILQLHSSHSLSWGLWAKFFYPSLKLVATRRVDFPIGKNPLSAFKYKNRAVNKIVAVSDNIRKVLISCGVPSEKVVVIYSGIDLHKFDTVQVPKDFRQTWNIPEKSIIVGTVAAFAGHKDYPNFLKSASMAVKENPNLFFITVGGGDLLSEMKNIAQELGLQGHIAFTGFQKEVGHFLKAFDIFVLASYLEGLGTSVLEAMSIGLPVVGTKAGGITEMIISGENGLLVPPQNPSELSKAILYLAQNPLLREEYGKKALESVQNFDKERMIAKYLELYKSL</sequence>
<feature type="domain" description="Glycosyl transferase family 1" evidence="1">
    <location>
        <begin position="190"/>
        <end position="352"/>
    </location>
</feature>
<dbReference type="GO" id="GO:0004609">
    <property type="term" value="F:phosphatidylserine decarboxylase activity"/>
    <property type="evidence" value="ECO:0007669"/>
    <property type="project" value="UniProtKB-EC"/>
</dbReference>
<evidence type="ECO:0000259" key="2">
    <source>
        <dbReference type="Pfam" id="PF13439"/>
    </source>
</evidence>
<name>B0VG97_CLOAI</name>
<dbReference type="GO" id="GO:0016757">
    <property type="term" value="F:glycosyltransferase activity"/>
    <property type="evidence" value="ECO:0007669"/>
    <property type="project" value="InterPro"/>
</dbReference>
<dbReference type="STRING" id="459349.CLOAM0417"/>
<keyword evidence="3" id="KW-0808">Transferase</keyword>
<dbReference type="PANTHER" id="PTHR12526:SF630">
    <property type="entry name" value="GLYCOSYLTRANSFERASE"/>
    <property type="match status" value="1"/>
</dbReference>
<dbReference type="Pfam" id="PF13439">
    <property type="entry name" value="Glyco_transf_4"/>
    <property type="match status" value="1"/>
</dbReference>
<dbReference type="Gene3D" id="3.40.50.2000">
    <property type="entry name" value="Glycogen Phosphorylase B"/>
    <property type="match status" value="2"/>
</dbReference>
<dbReference type="HOGENOM" id="CLU_009583_0_3_0"/>
<dbReference type="SUPFAM" id="SSF53756">
    <property type="entry name" value="UDP-Glycosyltransferase/glycogen phosphorylase"/>
    <property type="match status" value="1"/>
</dbReference>
<dbReference type="KEGG" id="caci:CLOAM0417"/>
<dbReference type="InterPro" id="IPR001296">
    <property type="entry name" value="Glyco_trans_1"/>
</dbReference>
<dbReference type="Pfam" id="PF00534">
    <property type="entry name" value="Glycos_transf_1"/>
    <property type="match status" value="1"/>
</dbReference>
<keyword evidence="4" id="KW-1185">Reference proteome</keyword>
<dbReference type="EMBL" id="CU466930">
    <property type="protein sequence ID" value="CAO80320.1"/>
    <property type="molecule type" value="Genomic_DNA"/>
</dbReference>
<dbReference type="CAZy" id="GT4">
    <property type="family name" value="Glycosyltransferase Family 4"/>
</dbReference>
<evidence type="ECO:0000313" key="3">
    <source>
        <dbReference type="EMBL" id="CAO80320.1"/>
    </source>
</evidence>
<evidence type="ECO:0000259" key="1">
    <source>
        <dbReference type="Pfam" id="PF00534"/>
    </source>
</evidence>
<dbReference type="Proteomes" id="UP000002019">
    <property type="component" value="Chromosome"/>
</dbReference>
<proteinExistence type="predicted"/>
<evidence type="ECO:0000313" key="4">
    <source>
        <dbReference type="Proteomes" id="UP000002019"/>
    </source>
</evidence>
<organism evidence="3 4">
    <name type="scientific">Cloacimonas acidaminovorans (strain Evry)</name>
    <dbReference type="NCBI Taxonomy" id="459349"/>
    <lineage>
        <taxon>Bacteria</taxon>
        <taxon>Pseudomonadati</taxon>
        <taxon>Candidatus Cloacimonadota</taxon>
        <taxon>Candidatus Cloacimonadia</taxon>
        <taxon>Candidatus Cloacimonadales</taxon>
        <taxon>Candidatus Cloacimonadaceae</taxon>
        <taxon>Candidatus Cloacimonas</taxon>
    </lineage>
</organism>
<reference evidence="3 4" key="1">
    <citation type="journal article" date="2008" name="J. Bacteriol.">
        <title>'Candidatus Cloacamonas acidaminovorans': genome sequence reconstruction provides a first glimpse of a new bacterial division.</title>
        <authorList>
            <person name="Pelletier E."/>
            <person name="Kreimeyer A."/>
            <person name="Bocs S."/>
            <person name="Rouy Z."/>
            <person name="Gyapay G."/>
            <person name="Chouari R."/>
            <person name="Riviere D."/>
            <person name="Ganesan A."/>
            <person name="Daegelen P."/>
            <person name="Sghir A."/>
            <person name="Cohen G.N."/>
            <person name="Medigue C."/>
            <person name="Weissenbach J."/>
            <person name="Le Paslier D."/>
        </authorList>
    </citation>
    <scope>NUCLEOTIDE SEQUENCE [LARGE SCALE GENOMIC DNA]</scope>
    <source>
        <strain evidence="4">Evry</strain>
    </source>
</reference>
<dbReference type="CDD" id="cd03801">
    <property type="entry name" value="GT4_PimA-like"/>
    <property type="match status" value="1"/>
</dbReference>
<protein>
    <submittedName>
        <fullName evidence="3">Glycosyl transferase</fullName>
        <ecNumber evidence="3">4.1.1.65</ecNumber>
    </submittedName>
</protein>
<dbReference type="InterPro" id="IPR028098">
    <property type="entry name" value="Glyco_trans_4-like_N"/>
</dbReference>
<dbReference type="eggNOG" id="COG0438">
    <property type="taxonomic scope" value="Bacteria"/>
</dbReference>
<gene>
    <name evidence="3" type="ordered locus">CLOAM0417</name>
</gene>
<dbReference type="EC" id="4.1.1.65" evidence="3"/>
<dbReference type="PANTHER" id="PTHR12526">
    <property type="entry name" value="GLYCOSYLTRANSFERASE"/>
    <property type="match status" value="1"/>
</dbReference>
<accession>B0VG97</accession>
<dbReference type="AlphaFoldDB" id="B0VG97"/>
<feature type="domain" description="Glycosyltransferase subfamily 4-like N-terminal" evidence="2">
    <location>
        <begin position="28"/>
        <end position="180"/>
    </location>
</feature>
<keyword evidence="3" id="KW-0456">Lyase</keyword>